<evidence type="ECO:0000256" key="2">
    <source>
        <dbReference type="ARBA" id="ARBA00022670"/>
    </source>
</evidence>
<name>F4MN58_9BACT</name>
<evidence type="ECO:0000259" key="15">
    <source>
        <dbReference type="Pfam" id="PF01435"/>
    </source>
</evidence>
<organism evidence="17">
    <name type="scientific">uncultured Flavobacteriia bacterium</name>
    <dbReference type="NCBI Taxonomy" id="212695"/>
    <lineage>
        <taxon>Bacteria</taxon>
        <taxon>Pseudomonadati</taxon>
        <taxon>Bacteroidota</taxon>
        <taxon>Flavobacteriia</taxon>
        <taxon>environmental samples</taxon>
    </lineage>
</organism>
<dbReference type="GO" id="GO:0046872">
    <property type="term" value="F:metal ion binding"/>
    <property type="evidence" value="ECO:0007669"/>
    <property type="project" value="UniProtKB-KW"/>
</dbReference>
<feature type="domain" description="CAAX prenyl protease 1 N-terminal" evidence="16">
    <location>
        <begin position="50"/>
        <end position="220"/>
    </location>
</feature>
<keyword evidence="4 12" id="KW-0479">Metal-binding</keyword>
<comment type="subcellular location">
    <subcellularLocation>
        <location evidence="1">Endoplasmic reticulum membrane</location>
        <topology evidence="1">Multi-pass membrane protein</topology>
    </subcellularLocation>
</comment>
<keyword evidence="9 13" id="KW-0482">Metalloprotease</keyword>
<evidence type="ECO:0000256" key="4">
    <source>
        <dbReference type="ARBA" id="ARBA00022723"/>
    </source>
</evidence>
<keyword evidence="5 13" id="KW-0378">Hydrolase</keyword>
<evidence type="ECO:0000256" key="1">
    <source>
        <dbReference type="ARBA" id="ARBA00004477"/>
    </source>
</evidence>
<evidence type="ECO:0000256" key="5">
    <source>
        <dbReference type="ARBA" id="ARBA00022801"/>
    </source>
</evidence>
<evidence type="ECO:0000256" key="14">
    <source>
        <dbReference type="SAM" id="Phobius"/>
    </source>
</evidence>
<evidence type="ECO:0000256" key="12">
    <source>
        <dbReference type="PIRSR" id="PIRSR627057-2"/>
    </source>
</evidence>
<feature type="binding site" evidence="12">
    <location>
        <position position="293"/>
    </location>
    <ligand>
        <name>Zn(2+)</name>
        <dbReference type="ChEBI" id="CHEBI:29105"/>
        <note>catalytic</note>
    </ligand>
</feature>
<feature type="transmembrane region" description="Helical" evidence="14">
    <location>
        <begin position="120"/>
        <end position="144"/>
    </location>
</feature>
<dbReference type="FunFam" id="3.30.2010.10:FF:000002">
    <property type="entry name" value="CAAX prenyl protease"/>
    <property type="match status" value="1"/>
</dbReference>
<keyword evidence="10 14" id="KW-0472">Membrane</keyword>
<comment type="cofactor">
    <cofactor evidence="12 13">
        <name>Zn(2+)</name>
        <dbReference type="ChEBI" id="CHEBI:29105"/>
    </cofactor>
    <text evidence="12 13">Binds 1 zinc ion per subunit.</text>
</comment>
<reference evidence="17" key="1">
    <citation type="submission" date="2010-05" db="EMBL/GenBank/DDBJ databases">
        <authorList>
            <person name="Genoscope - CEA"/>
        </authorList>
    </citation>
    <scope>NUCLEOTIDE SEQUENCE</scope>
</reference>
<feature type="binding site" evidence="12">
    <location>
        <position position="297"/>
    </location>
    <ligand>
        <name>Zn(2+)</name>
        <dbReference type="ChEBI" id="CHEBI:29105"/>
        <note>catalytic</note>
    </ligand>
</feature>
<evidence type="ECO:0000256" key="11">
    <source>
        <dbReference type="PIRSR" id="PIRSR627057-1"/>
    </source>
</evidence>
<feature type="transmembrane region" description="Helical" evidence="14">
    <location>
        <begin position="343"/>
        <end position="366"/>
    </location>
</feature>
<dbReference type="InterPro" id="IPR001915">
    <property type="entry name" value="Peptidase_M48"/>
</dbReference>
<keyword evidence="8 14" id="KW-1133">Transmembrane helix</keyword>
<evidence type="ECO:0000256" key="7">
    <source>
        <dbReference type="ARBA" id="ARBA00022833"/>
    </source>
</evidence>
<keyword evidence="6" id="KW-0256">Endoplasmic reticulum</keyword>
<dbReference type="InterPro" id="IPR027057">
    <property type="entry name" value="CAXX_Prtase_1"/>
</dbReference>
<feature type="domain" description="Peptidase M48" evidence="15">
    <location>
        <begin position="223"/>
        <end position="427"/>
    </location>
</feature>
<dbReference type="Pfam" id="PF16491">
    <property type="entry name" value="Peptidase_M48_N"/>
    <property type="match status" value="1"/>
</dbReference>
<proteinExistence type="inferred from homology"/>
<keyword evidence="2 13" id="KW-0645">Protease</keyword>
<feature type="active site" description="Proton donor" evidence="11">
    <location>
        <position position="375"/>
    </location>
</feature>
<evidence type="ECO:0000256" key="8">
    <source>
        <dbReference type="ARBA" id="ARBA00022989"/>
    </source>
</evidence>
<feature type="active site" evidence="11">
    <location>
        <position position="294"/>
    </location>
</feature>
<dbReference type="Gene3D" id="3.30.2010.10">
    <property type="entry name" value="Metalloproteases ('zincins'), catalytic domain"/>
    <property type="match status" value="1"/>
</dbReference>
<feature type="transmembrane region" description="Helical" evidence="14">
    <location>
        <begin position="6"/>
        <end position="37"/>
    </location>
</feature>
<dbReference type="GO" id="GO:0004222">
    <property type="term" value="F:metalloendopeptidase activity"/>
    <property type="evidence" value="ECO:0007669"/>
    <property type="project" value="InterPro"/>
</dbReference>
<feature type="transmembrane region" description="Helical" evidence="14">
    <location>
        <begin position="79"/>
        <end position="100"/>
    </location>
</feature>
<dbReference type="EMBL" id="FQ032828">
    <property type="protein sequence ID" value="CBL87571.1"/>
    <property type="molecule type" value="Genomic_DNA"/>
</dbReference>
<dbReference type="CDD" id="cd07343">
    <property type="entry name" value="M48A_Zmpste24p_like"/>
    <property type="match status" value="1"/>
</dbReference>
<dbReference type="Pfam" id="PF01435">
    <property type="entry name" value="Peptidase_M48"/>
    <property type="match status" value="1"/>
</dbReference>
<evidence type="ECO:0000313" key="17">
    <source>
        <dbReference type="EMBL" id="CBL87571.1"/>
    </source>
</evidence>
<feature type="transmembrane region" description="Helical" evidence="14">
    <location>
        <begin position="190"/>
        <end position="210"/>
    </location>
</feature>
<dbReference type="PANTHER" id="PTHR10120">
    <property type="entry name" value="CAAX PRENYL PROTEASE 1"/>
    <property type="match status" value="1"/>
</dbReference>
<sequence>MKISLILTIFVFLNLCVLSSEIILNIFIVLVIFNFLFTTVLEYLNDKNWNDNIPDDFKDFYDAKSYLKAKNYKISRGKLSSVSSSVSFVFTIAMLYFFGFGFLSDIATSFSDSVILQSSLFFMILYLFNFVIGIPFSYYSTFVIEEKFGFNKTNLKTFISDKIKGLFISSALIVGLTSLAIFIIESFSSGYWLWLWLGLSSLMIFLNMFYADLIVPIFNKLTPLEDGELRKKIEAYSNKVGYSLKNIFVIDGSKRSSKANAFFSGLGPRKTIALYDTLIKKHSDEELVSVLAHEVGHFKKKHILLSMIITICQLGVMCYLFEICMSFEMIANSLGSSAMNFHIGIIAFSFLYSPIGLIIGILMNILSRKNEFEADEYAKLTYDGNALSQALKKLSVDSLSNLYPHPLYVFVHYSHPPLIKRLNALNKKTSH</sequence>
<dbReference type="InterPro" id="IPR032456">
    <property type="entry name" value="Peptidase_M48_N"/>
</dbReference>
<feature type="transmembrane region" description="Helical" evidence="14">
    <location>
        <begin position="303"/>
        <end position="323"/>
    </location>
</feature>
<keyword evidence="3 14" id="KW-0812">Transmembrane</keyword>
<evidence type="ECO:0000256" key="3">
    <source>
        <dbReference type="ARBA" id="ARBA00022692"/>
    </source>
</evidence>
<evidence type="ECO:0000256" key="6">
    <source>
        <dbReference type="ARBA" id="ARBA00022824"/>
    </source>
</evidence>
<dbReference type="GO" id="GO:0071586">
    <property type="term" value="P:CAAX-box protein processing"/>
    <property type="evidence" value="ECO:0007669"/>
    <property type="project" value="InterPro"/>
</dbReference>
<dbReference type="AlphaFoldDB" id="F4MN58"/>
<evidence type="ECO:0000256" key="9">
    <source>
        <dbReference type="ARBA" id="ARBA00023049"/>
    </source>
</evidence>
<comment type="similarity">
    <text evidence="13">Belongs to the peptidase M48 family.</text>
</comment>
<reference evidence="17" key="2">
    <citation type="journal article" date="2012" name="Environ. Microbiol.">
        <title>Genomic content of uncultured Bacteroidetes from contrasting oceanic provinces in the North Atlantic Ocean.</title>
        <authorList>
            <person name="Gomez-Pereira P.R."/>
            <person name="Schuler M."/>
            <person name="Fuchs B.M."/>
            <person name="Bennke C."/>
            <person name="Teeling H."/>
            <person name="Waldmann J."/>
            <person name="Richter M."/>
            <person name="Barbe V."/>
            <person name="Bataille E."/>
            <person name="Glockner F.O."/>
            <person name="Amann R."/>
        </authorList>
    </citation>
    <scope>NUCLEOTIDE SEQUENCE</scope>
</reference>
<feature type="binding site" evidence="12">
    <location>
        <position position="371"/>
    </location>
    <ligand>
        <name>Zn(2+)</name>
        <dbReference type="ChEBI" id="CHEBI:29105"/>
        <note>catalytic</note>
    </ligand>
</feature>
<gene>
    <name evidence="17" type="ORF">S18_920_0010</name>
</gene>
<evidence type="ECO:0000256" key="10">
    <source>
        <dbReference type="ARBA" id="ARBA00023136"/>
    </source>
</evidence>
<evidence type="ECO:0000259" key="16">
    <source>
        <dbReference type="Pfam" id="PF16491"/>
    </source>
</evidence>
<protein>
    <submittedName>
        <fullName evidence="17">Transmembrane metalloprotease, peptidase M48 family</fullName>
    </submittedName>
</protein>
<keyword evidence="7 12" id="KW-0862">Zinc</keyword>
<feature type="transmembrane region" description="Helical" evidence="14">
    <location>
        <begin position="165"/>
        <end position="184"/>
    </location>
</feature>
<evidence type="ECO:0000256" key="13">
    <source>
        <dbReference type="RuleBase" id="RU003983"/>
    </source>
</evidence>
<accession>F4MN58</accession>